<dbReference type="GO" id="GO:0051959">
    <property type="term" value="F:dynein light intermediate chain binding"/>
    <property type="evidence" value="ECO:0007669"/>
    <property type="project" value="InterPro"/>
</dbReference>
<dbReference type="InterPro" id="IPR035699">
    <property type="entry name" value="AAA_6"/>
</dbReference>
<organism evidence="2 3">
    <name type="scientific">Cyprinus carpio</name>
    <name type="common">Common carp</name>
    <dbReference type="NCBI Taxonomy" id="7962"/>
    <lineage>
        <taxon>Eukaryota</taxon>
        <taxon>Metazoa</taxon>
        <taxon>Chordata</taxon>
        <taxon>Craniata</taxon>
        <taxon>Vertebrata</taxon>
        <taxon>Euteleostomi</taxon>
        <taxon>Actinopterygii</taxon>
        <taxon>Neopterygii</taxon>
        <taxon>Teleostei</taxon>
        <taxon>Ostariophysi</taxon>
        <taxon>Cypriniformes</taxon>
        <taxon>Cyprinidae</taxon>
        <taxon>Cyprininae</taxon>
        <taxon>Cyprinus</taxon>
    </lineage>
</organism>
<dbReference type="InterPro" id="IPR027417">
    <property type="entry name" value="P-loop_NTPase"/>
</dbReference>
<dbReference type="AlphaFoldDB" id="A0A8C2B9I8"/>
<feature type="domain" description="Dynein heavy chain hydrolytic ATP-binding dynein motor region" evidence="1">
    <location>
        <begin position="21"/>
        <end position="85"/>
    </location>
</feature>
<protein>
    <recommendedName>
        <fullName evidence="1">Dynein heavy chain hydrolytic ATP-binding dynein motor region domain-containing protein</fullName>
    </recommendedName>
</protein>
<dbReference type="Proteomes" id="UP000694700">
    <property type="component" value="Unplaced"/>
</dbReference>
<dbReference type="Gene3D" id="3.40.50.300">
    <property type="entry name" value="P-loop containing nucleotide triphosphate hydrolases"/>
    <property type="match status" value="2"/>
</dbReference>
<dbReference type="Ensembl" id="ENSCCRT00015119991.1">
    <property type="protein sequence ID" value="ENSCCRP00015116310.1"/>
    <property type="gene ID" value="ENSCCRG00015045942.1"/>
</dbReference>
<evidence type="ECO:0000313" key="2">
    <source>
        <dbReference type="Ensembl" id="ENSCCRP00015116310.1"/>
    </source>
</evidence>
<dbReference type="SUPFAM" id="SSF52540">
    <property type="entry name" value="P-loop containing nucleoside triphosphate hydrolases"/>
    <property type="match status" value="1"/>
</dbReference>
<dbReference type="InterPro" id="IPR026983">
    <property type="entry name" value="DHC"/>
</dbReference>
<evidence type="ECO:0000313" key="3">
    <source>
        <dbReference type="Proteomes" id="UP000694700"/>
    </source>
</evidence>
<proteinExistence type="predicted"/>
<accession>A0A8C2B9I8</accession>
<dbReference type="GO" id="GO:0045505">
    <property type="term" value="F:dynein intermediate chain binding"/>
    <property type="evidence" value="ECO:0007669"/>
    <property type="project" value="InterPro"/>
</dbReference>
<dbReference type="Pfam" id="PF12774">
    <property type="entry name" value="AAA_6"/>
    <property type="match status" value="1"/>
</dbReference>
<dbReference type="GO" id="GO:0030286">
    <property type="term" value="C:dynein complex"/>
    <property type="evidence" value="ECO:0007669"/>
    <property type="project" value="InterPro"/>
</dbReference>
<dbReference type="PANTHER" id="PTHR46961:SF8">
    <property type="entry name" value="DYNEIN AXONEMAL HEAVY CHAIN 7"/>
    <property type="match status" value="1"/>
</dbReference>
<evidence type="ECO:0000259" key="1">
    <source>
        <dbReference type="Pfam" id="PF12774"/>
    </source>
</evidence>
<dbReference type="GO" id="GO:0007018">
    <property type="term" value="P:microtubule-based movement"/>
    <property type="evidence" value="ECO:0007669"/>
    <property type="project" value="InterPro"/>
</dbReference>
<dbReference type="PANTHER" id="PTHR46961">
    <property type="entry name" value="DYNEIN HEAVY CHAIN 1, AXONEMAL-LIKE PROTEIN"/>
    <property type="match status" value="1"/>
</dbReference>
<reference evidence="2" key="1">
    <citation type="submission" date="2025-08" db="UniProtKB">
        <authorList>
            <consortium name="Ensembl"/>
        </authorList>
    </citation>
    <scope>IDENTIFICATION</scope>
</reference>
<sequence>MYILRANSVQFSSSPNTVYVCESLTPSFSSLKHDYSVLQSTIHSSLCQRSLQHLPSIISKVIQLYETMLVRHGVMLVGPTGSGKTTVYCVLADTLDTLYHAGHQNPFYIVKTYMLNPRSVSMGELYGEQDFSDDHKWVISDGPVDALWIENMNTVLDDNKMLCLANSESIKLTSSIDMMFEVQDVAVASPATVSHCGMVYIDPEELKWMPYAQSVHIALQSL</sequence>
<dbReference type="GO" id="GO:0005524">
    <property type="term" value="F:ATP binding"/>
    <property type="evidence" value="ECO:0007669"/>
    <property type="project" value="InterPro"/>
</dbReference>
<name>A0A8C2B9I8_CYPCA</name>